<name>A0A819S7T2_9BILA</name>
<evidence type="ECO:0008006" key="6">
    <source>
        <dbReference type="Google" id="ProtNLM"/>
    </source>
</evidence>
<proteinExistence type="predicted"/>
<protein>
    <recommendedName>
        <fullName evidence="6">NHL repeat containing protein</fullName>
    </recommendedName>
</protein>
<dbReference type="InterPro" id="IPR011042">
    <property type="entry name" value="6-blade_b-propeller_TolB-like"/>
</dbReference>
<sequence length="186" mass="20927">MGNERVTRYFDQNPTNEQIIIANINCSGLTIDKNGFIYAADNGNHEVTRWKQEDKQGELVAGGNGKGNHLNQLNEPSFIFIDEDYSLYVSDSGGNSEGNSLKQLSIPQGVIVDHLGQIYVADNENHRVMRWCEDNKEGEIVVGGNGEGNQPDQLNCPTGLSFDNEENLYVVDWNNQRIQKYEKIFN</sequence>
<dbReference type="CDD" id="cd05819">
    <property type="entry name" value="NHL"/>
    <property type="match status" value="1"/>
</dbReference>
<evidence type="ECO:0000313" key="3">
    <source>
        <dbReference type="EMBL" id="CAF1037224.1"/>
    </source>
</evidence>
<dbReference type="Proteomes" id="UP000663868">
    <property type="component" value="Unassembled WGS sequence"/>
</dbReference>
<evidence type="ECO:0000313" key="5">
    <source>
        <dbReference type="Proteomes" id="UP000663868"/>
    </source>
</evidence>
<dbReference type="Gene3D" id="2.120.10.30">
    <property type="entry name" value="TolB, C-terminal domain"/>
    <property type="match status" value="2"/>
</dbReference>
<dbReference type="GO" id="GO:0043161">
    <property type="term" value="P:proteasome-mediated ubiquitin-dependent protein catabolic process"/>
    <property type="evidence" value="ECO:0007669"/>
    <property type="project" value="TreeGrafter"/>
</dbReference>
<dbReference type="GO" id="GO:0000209">
    <property type="term" value="P:protein polyubiquitination"/>
    <property type="evidence" value="ECO:0007669"/>
    <property type="project" value="TreeGrafter"/>
</dbReference>
<dbReference type="InterPro" id="IPR050952">
    <property type="entry name" value="TRIM-NHL_E3_ligases"/>
</dbReference>
<reference evidence="4" key="1">
    <citation type="submission" date="2021-02" db="EMBL/GenBank/DDBJ databases">
        <authorList>
            <person name="Nowell W R."/>
        </authorList>
    </citation>
    <scope>NUCLEOTIDE SEQUENCE</scope>
</reference>
<evidence type="ECO:0000256" key="2">
    <source>
        <dbReference type="PROSITE-ProRule" id="PRU00504"/>
    </source>
</evidence>
<accession>A0A819S7T2</accession>
<dbReference type="PROSITE" id="PS51125">
    <property type="entry name" value="NHL"/>
    <property type="match status" value="2"/>
</dbReference>
<keyword evidence="1" id="KW-0677">Repeat</keyword>
<gene>
    <name evidence="3" type="ORF">IZO911_LOCUS19587</name>
    <name evidence="4" type="ORF">KXQ929_LOCUS31984</name>
</gene>
<organism evidence="4 5">
    <name type="scientific">Adineta steineri</name>
    <dbReference type="NCBI Taxonomy" id="433720"/>
    <lineage>
        <taxon>Eukaryota</taxon>
        <taxon>Metazoa</taxon>
        <taxon>Spiralia</taxon>
        <taxon>Gnathifera</taxon>
        <taxon>Rotifera</taxon>
        <taxon>Eurotatoria</taxon>
        <taxon>Bdelloidea</taxon>
        <taxon>Adinetida</taxon>
        <taxon>Adinetidae</taxon>
        <taxon>Adineta</taxon>
    </lineage>
</organism>
<dbReference type="SUPFAM" id="SSF63825">
    <property type="entry name" value="YWTD domain"/>
    <property type="match status" value="1"/>
</dbReference>
<dbReference type="InterPro" id="IPR001258">
    <property type="entry name" value="NHL_repeat"/>
</dbReference>
<feature type="repeat" description="NHL" evidence="2">
    <location>
        <begin position="96"/>
        <end position="128"/>
    </location>
</feature>
<evidence type="ECO:0000256" key="1">
    <source>
        <dbReference type="ARBA" id="ARBA00022737"/>
    </source>
</evidence>
<dbReference type="EMBL" id="CAJOBB010003780">
    <property type="protein sequence ID" value="CAF4058452.1"/>
    <property type="molecule type" value="Genomic_DNA"/>
</dbReference>
<dbReference type="PANTHER" id="PTHR24104">
    <property type="entry name" value="E3 UBIQUITIN-PROTEIN LIGASE NHLRC1-RELATED"/>
    <property type="match status" value="1"/>
</dbReference>
<dbReference type="EMBL" id="CAJNOE010000197">
    <property type="protein sequence ID" value="CAF1037224.1"/>
    <property type="molecule type" value="Genomic_DNA"/>
</dbReference>
<comment type="caution">
    <text evidence="4">The sequence shown here is derived from an EMBL/GenBank/DDBJ whole genome shotgun (WGS) entry which is preliminary data.</text>
</comment>
<dbReference type="AlphaFoldDB" id="A0A819S7T2"/>
<dbReference type="PANTHER" id="PTHR24104:SF25">
    <property type="entry name" value="PROTEIN LIN-41"/>
    <property type="match status" value="1"/>
</dbReference>
<dbReference type="GO" id="GO:0061630">
    <property type="term" value="F:ubiquitin protein ligase activity"/>
    <property type="evidence" value="ECO:0007669"/>
    <property type="project" value="TreeGrafter"/>
</dbReference>
<dbReference type="Proteomes" id="UP000663860">
    <property type="component" value="Unassembled WGS sequence"/>
</dbReference>
<feature type="repeat" description="NHL" evidence="2">
    <location>
        <begin position="148"/>
        <end position="184"/>
    </location>
</feature>
<evidence type="ECO:0000313" key="4">
    <source>
        <dbReference type="EMBL" id="CAF4058452.1"/>
    </source>
</evidence>
<dbReference type="GO" id="GO:0008270">
    <property type="term" value="F:zinc ion binding"/>
    <property type="evidence" value="ECO:0007669"/>
    <property type="project" value="UniProtKB-KW"/>
</dbReference>
<dbReference type="Pfam" id="PF01436">
    <property type="entry name" value="NHL"/>
    <property type="match status" value="3"/>
</dbReference>